<organism evidence="2">
    <name type="scientific">hydrothermal vent metagenome</name>
    <dbReference type="NCBI Taxonomy" id="652676"/>
    <lineage>
        <taxon>unclassified sequences</taxon>
        <taxon>metagenomes</taxon>
        <taxon>ecological metagenomes</taxon>
    </lineage>
</organism>
<accession>A0A3B1BD90</accession>
<dbReference type="AlphaFoldDB" id="A0A3B1BD90"/>
<protein>
    <submittedName>
        <fullName evidence="2">Uncharacterized protein</fullName>
    </submittedName>
</protein>
<keyword evidence="1" id="KW-0472">Membrane</keyword>
<feature type="transmembrane region" description="Helical" evidence="1">
    <location>
        <begin position="69"/>
        <end position="89"/>
    </location>
</feature>
<evidence type="ECO:0000256" key="1">
    <source>
        <dbReference type="SAM" id="Phobius"/>
    </source>
</evidence>
<dbReference type="EMBL" id="UOFY01000036">
    <property type="protein sequence ID" value="VAX09378.1"/>
    <property type="molecule type" value="Genomic_DNA"/>
</dbReference>
<keyword evidence="1" id="KW-0812">Transmembrane</keyword>
<sequence length="208" mass="24664">MQAPSSEKTINRKLVQKTNSNGEVRCFEIFDDHYIRAKKTNLLGEQAYTLKINMFQPWPVHHRQFSWRWIMSLIYFVTTLLIYTGFMFFHPDGEMLQRLLPFVIVLLLLSLGSLLMFIYRSPNVMEFRSRYGNCTLLHILHNKPNKKECRQFTDELKTRVLLTSQDINLDKVQMMAFEREELTRLFEDGVIDKESYEAAISRIDSINI</sequence>
<gene>
    <name evidence="2" type="ORF">MNBD_GAMMA25-945</name>
</gene>
<evidence type="ECO:0000313" key="2">
    <source>
        <dbReference type="EMBL" id="VAX09378.1"/>
    </source>
</evidence>
<keyword evidence="1" id="KW-1133">Transmembrane helix</keyword>
<reference evidence="2" key="1">
    <citation type="submission" date="2018-06" db="EMBL/GenBank/DDBJ databases">
        <authorList>
            <person name="Zhirakovskaya E."/>
        </authorList>
    </citation>
    <scope>NUCLEOTIDE SEQUENCE</scope>
</reference>
<proteinExistence type="predicted"/>
<name>A0A3B1BD90_9ZZZZ</name>
<feature type="transmembrane region" description="Helical" evidence="1">
    <location>
        <begin position="95"/>
        <end position="119"/>
    </location>
</feature>